<dbReference type="InterPro" id="IPR045083">
    <property type="entry name" value="ATP_synth_F0_asu_bact/mt"/>
</dbReference>
<dbReference type="Pfam" id="PF00119">
    <property type="entry name" value="ATP-synt_A"/>
    <property type="match status" value="1"/>
</dbReference>
<feature type="transmembrane region" description="Helical" evidence="12">
    <location>
        <begin position="12"/>
        <end position="36"/>
    </location>
</feature>
<evidence type="ECO:0000256" key="5">
    <source>
        <dbReference type="ARBA" id="ARBA00022692"/>
    </source>
</evidence>
<feature type="transmembrane region" description="Helical" evidence="12">
    <location>
        <begin position="76"/>
        <end position="97"/>
    </location>
</feature>
<evidence type="ECO:0000256" key="12">
    <source>
        <dbReference type="SAM" id="Phobius"/>
    </source>
</evidence>
<keyword evidence="3" id="KW-0813">Transport</keyword>
<comment type="similarity">
    <text evidence="2">Belongs to the ATPase A chain family.</text>
</comment>
<keyword evidence="7 12" id="KW-1133">Transmembrane helix</keyword>
<evidence type="ECO:0000256" key="9">
    <source>
        <dbReference type="ARBA" id="ARBA00023136"/>
    </source>
</evidence>
<keyword evidence="4" id="KW-0138">CF(0)</keyword>
<dbReference type="PRINTS" id="PR00123">
    <property type="entry name" value="ATPASEA"/>
</dbReference>
<comment type="subcellular location">
    <subcellularLocation>
        <location evidence="1">Membrane</location>
        <topology evidence="1">Multi-pass membrane protein</topology>
    </subcellularLocation>
    <subcellularLocation>
        <location evidence="11">Mitochondrion inner membrane</location>
        <topology evidence="11">Multi-pass membrane protein</topology>
    </subcellularLocation>
</comment>
<dbReference type="PROSITE" id="PS00449">
    <property type="entry name" value="ATPASE_A"/>
    <property type="match status" value="1"/>
</dbReference>
<evidence type="ECO:0000256" key="7">
    <source>
        <dbReference type="ARBA" id="ARBA00022989"/>
    </source>
</evidence>
<dbReference type="InterPro" id="IPR023011">
    <property type="entry name" value="ATP_synth_F0_asu_AS"/>
</dbReference>
<dbReference type="AlphaFoldDB" id="A0A343W646"/>
<keyword evidence="5 12" id="KW-0812">Transmembrane</keyword>
<evidence type="ECO:0000256" key="10">
    <source>
        <dbReference type="ARBA" id="ARBA00023310"/>
    </source>
</evidence>
<feature type="transmembrane region" description="Helical" evidence="12">
    <location>
        <begin position="104"/>
        <end position="125"/>
    </location>
</feature>
<evidence type="ECO:0000256" key="6">
    <source>
        <dbReference type="ARBA" id="ARBA00022781"/>
    </source>
</evidence>
<dbReference type="InterPro" id="IPR035908">
    <property type="entry name" value="F0_ATP_A_sf"/>
</dbReference>
<organism evidence="13">
    <name type="scientific">Branchipolynoe pettiboneae</name>
    <dbReference type="NCBI Taxonomy" id="1803823"/>
    <lineage>
        <taxon>Eukaryota</taxon>
        <taxon>Metazoa</taxon>
        <taxon>Spiralia</taxon>
        <taxon>Lophotrochozoa</taxon>
        <taxon>Annelida</taxon>
        <taxon>Polychaeta</taxon>
        <taxon>Errantia</taxon>
        <taxon>Phyllodocida</taxon>
        <taxon>Polynoidae</taxon>
        <taxon>Branchipolynoe</taxon>
    </lineage>
</organism>
<feature type="transmembrane region" description="Helical" evidence="12">
    <location>
        <begin position="145"/>
        <end position="167"/>
    </location>
</feature>
<sequence>MMTDIFSSFDPASCSVYSTLSPMAFWTLSFMSISLLQPSMWASNNRYSWIFTYPIEVMNSQTSRTFSLHLKGFPSILIPLFLMLIILNLMGLLPYVFSTTSHLVLTLVLGLPMWLCLIISAITHAPMSFTAHLLPSGAPEWLNPFLVITETLSISVRFITLSFRLAANMSAGHILLGLMGIAASSAIFSSCLSFSILFIVQLGYMIFEMGICLIQAYIFCLLISLYSDDHPSN</sequence>
<keyword evidence="9 12" id="KW-0472">Membrane</keyword>
<dbReference type="GO" id="GO:0046933">
    <property type="term" value="F:proton-transporting ATP synthase activity, rotational mechanism"/>
    <property type="evidence" value="ECO:0007669"/>
    <property type="project" value="TreeGrafter"/>
</dbReference>
<dbReference type="NCBIfam" id="TIGR01131">
    <property type="entry name" value="ATP_synt_6_or_A"/>
    <property type="match status" value="1"/>
</dbReference>
<dbReference type="Gene3D" id="1.20.120.220">
    <property type="entry name" value="ATP synthase, F0 complex, subunit A"/>
    <property type="match status" value="1"/>
</dbReference>
<evidence type="ECO:0000256" key="3">
    <source>
        <dbReference type="ARBA" id="ARBA00022448"/>
    </source>
</evidence>
<evidence type="ECO:0000256" key="1">
    <source>
        <dbReference type="ARBA" id="ARBA00004141"/>
    </source>
</evidence>
<dbReference type="GO" id="GO:0005743">
    <property type="term" value="C:mitochondrial inner membrane"/>
    <property type="evidence" value="ECO:0007669"/>
    <property type="project" value="UniProtKB-SubCell"/>
</dbReference>
<evidence type="ECO:0000313" key="13">
    <source>
        <dbReference type="EMBL" id="AVW86068.1"/>
    </source>
</evidence>
<evidence type="ECO:0000256" key="2">
    <source>
        <dbReference type="ARBA" id="ARBA00006810"/>
    </source>
</evidence>
<keyword evidence="10" id="KW-0066">ATP synthesis</keyword>
<keyword evidence="8" id="KW-0406">Ion transport</keyword>
<feature type="transmembrane region" description="Helical" evidence="12">
    <location>
        <begin position="206"/>
        <end position="226"/>
    </location>
</feature>
<protein>
    <recommendedName>
        <fullName evidence="11">ATP synthase subunit a</fullName>
    </recommendedName>
</protein>
<dbReference type="EMBL" id="KY753825">
    <property type="protein sequence ID" value="AVW86068.1"/>
    <property type="molecule type" value="Genomic_DNA"/>
</dbReference>
<dbReference type="SUPFAM" id="SSF81336">
    <property type="entry name" value="F1F0 ATP synthase subunit A"/>
    <property type="match status" value="1"/>
</dbReference>
<dbReference type="GO" id="GO:0045259">
    <property type="term" value="C:proton-transporting ATP synthase complex"/>
    <property type="evidence" value="ECO:0007669"/>
    <property type="project" value="UniProtKB-KW"/>
</dbReference>
<proteinExistence type="inferred from homology"/>
<feature type="transmembrane region" description="Helical" evidence="12">
    <location>
        <begin position="174"/>
        <end position="200"/>
    </location>
</feature>
<keyword evidence="13" id="KW-0496">Mitochondrion</keyword>
<reference evidence="13" key="1">
    <citation type="journal article" date="2018" name="Mol. Phylogenet. Evol.">
        <title>Phylogeny, evolution and mitochondrial gene order rearrangement in scale worms (Aphroditiformia, Annelida).</title>
        <authorList>
            <person name="Zhang Y."/>
            <person name="Sun J."/>
            <person name="Rouse G.W."/>
            <person name="Wiklund H."/>
            <person name="Pleijel F."/>
            <person name="Watanabe H.K."/>
            <person name="Chen C."/>
            <person name="Qian P.-Y."/>
            <person name="Qiu J.-W."/>
        </authorList>
    </citation>
    <scope>NUCLEOTIDE SEQUENCE</scope>
</reference>
<gene>
    <name evidence="13" type="primary">ATP6</name>
</gene>
<evidence type="ECO:0000256" key="11">
    <source>
        <dbReference type="RuleBase" id="RU004450"/>
    </source>
</evidence>
<keyword evidence="6" id="KW-0375">Hydrogen ion transport</keyword>
<geneLocation type="mitochondrion" evidence="13"/>
<dbReference type="InterPro" id="IPR000568">
    <property type="entry name" value="ATP_synth_F0_asu"/>
</dbReference>
<evidence type="ECO:0000256" key="8">
    <source>
        <dbReference type="ARBA" id="ARBA00023065"/>
    </source>
</evidence>
<dbReference type="PANTHER" id="PTHR11410:SF0">
    <property type="entry name" value="ATP SYNTHASE SUBUNIT A"/>
    <property type="match status" value="1"/>
</dbReference>
<evidence type="ECO:0000256" key="4">
    <source>
        <dbReference type="ARBA" id="ARBA00022547"/>
    </source>
</evidence>
<dbReference type="PANTHER" id="PTHR11410">
    <property type="entry name" value="ATP SYNTHASE SUBUNIT A"/>
    <property type="match status" value="1"/>
</dbReference>
<dbReference type="CDD" id="cd00310">
    <property type="entry name" value="ATP-synt_Fo_a_6"/>
    <property type="match status" value="1"/>
</dbReference>
<accession>A0A343W646</accession>
<name>A0A343W646_9ANNE</name>